<feature type="domain" description="FAD-binding PCMH-type" evidence="1">
    <location>
        <begin position="1"/>
        <end position="168"/>
    </location>
</feature>
<dbReference type="InterPro" id="IPR002346">
    <property type="entry name" value="Mopterin_DH_FAD-bd"/>
</dbReference>
<evidence type="ECO:0000313" key="3">
    <source>
        <dbReference type="Proteomes" id="UP001200430"/>
    </source>
</evidence>
<gene>
    <name evidence="2" type="ORF">L2W38_10360</name>
</gene>
<dbReference type="InterPro" id="IPR016169">
    <property type="entry name" value="FAD-bd_PCMH_sub2"/>
</dbReference>
<dbReference type="SUPFAM" id="SSF56176">
    <property type="entry name" value="FAD-binding/transporter-associated domain-like"/>
    <property type="match status" value="1"/>
</dbReference>
<dbReference type="Proteomes" id="UP001200430">
    <property type="component" value="Unassembled WGS sequence"/>
</dbReference>
<dbReference type="PANTHER" id="PTHR42659">
    <property type="entry name" value="XANTHINE DEHYDROGENASE SUBUNIT C-RELATED"/>
    <property type="match status" value="1"/>
</dbReference>
<name>A0ABS9EPU9_9BACT</name>
<dbReference type="PROSITE" id="PS51387">
    <property type="entry name" value="FAD_PCMH"/>
    <property type="match status" value="1"/>
</dbReference>
<organism evidence="2 3">
    <name type="scientific">Dethiosulfovibrio marinus</name>
    <dbReference type="NCBI Taxonomy" id="133532"/>
    <lineage>
        <taxon>Bacteria</taxon>
        <taxon>Thermotogati</taxon>
        <taxon>Synergistota</taxon>
        <taxon>Synergistia</taxon>
        <taxon>Synergistales</taxon>
        <taxon>Dethiosulfovibrionaceae</taxon>
        <taxon>Dethiosulfovibrio</taxon>
    </lineage>
</organism>
<dbReference type="PANTHER" id="PTHR42659:SF9">
    <property type="entry name" value="XANTHINE DEHYDROGENASE FAD-BINDING SUBUNIT XDHB-RELATED"/>
    <property type="match status" value="1"/>
</dbReference>
<proteinExistence type="predicted"/>
<dbReference type="RefSeq" id="WP_236099917.1">
    <property type="nucleotide sequence ID" value="NZ_JAKGUD010000012.1"/>
</dbReference>
<dbReference type="Pfam" id="PF03450">
    <property type="entry name" value="CO_deh_flav_C"/>
    <property type="match status" value="1"/>
</dbReference>
<evidence type="ECO:0000259" key="1">
    <source>
        <dbReference type="PROSITE" id="PS51387"/>
    </source>
</evidence>
<dbReference type="EMBL" id="JAKGUD010000012">
    <property type="protein sequence ID" value="MCF4143213.1"/>
    <property type="molecule type" value="Genomic_DNA"/>
</dbReference>
<dbReference type="InterPro" id="IPR016166">
    <property type="entry name" value="FAD-bd_PCMH"/>
</dbReference>
<dbReference type="Pfam" id="PF00941">
    <property type="entry name" value="FAD_binding_5"/>
    <property type="match status" value="1"/>
</dbReference>
<sequence length="281" mass="29728">MTVYSPITVGEALECLSGGAIPMAGGTDLSLRLRSSEKRPDLVLLDRIESMKWISLRGDYLALGACATWQRVIDSPLIADEVPLLAMVAFSVGGPALRHMGTVGGNICTASPGADGLCSLWALGAEVCIRSVDSARSLSIDDFILGPGKTALEPGELLTEILVPLSPGWRPFFRKDGLRRAMAISVGSCAAIWKPSEDGGSVEEIRMVLGSMGPVPVRSLSAETAMAGASLSDEGLFRSAGDMLSSEVKPIDDIRASRAYRVELARNYPMIFRSSAVVADV</sequence>
<dbReference type="InterPro" id="IPR036318">
    <property type="entry name" value="FAD-bd_PCMH-like_sf"/>
</dbReference>
<dbReference type="SMART" id="SM01092">
    <property type="entry name" value="CO_deh_flav_C"/>
    <property type="match status" value="1"/>
</dbReference>
<dbReference type="InterPro" id="IPR051312">
    <property type="entry name" value="Diverse_Substr_Oxidored"/>
</dbReference>
<dbReference type="SUPFAM" id="SSF55447">
    <property type="entry name" value="CO dehydrogenase flavoprotein C-terminal domain-like"/>
    <property type="match status" value="1"/>
</dbReference>
<reference evidence="2 3" key="1">
    <citation type="submission" date="2022-01" db="EMBL/GenBank/DDBJ databases">
        <title>Dethiosulfovibrio faecalis sp. nov., a novel proteolytic, non-sulfur-reducing bacterium isolated from a marine aquaculture solid waste bioreactor.</title>
        <authorList>
            <person name="Grabowski S."/>
            <person name="Apolinario E."/>
            <person name="Schneider N."/>
            <person name="Marshall C.W."/>
            <person name="Sowers K.R."/>
        </authorList>
    </citation>
    <scope>NUCLEOTIDE SEQUENCE [LARGE SCALE GENOMIC DNA]</scope>
    <source>
        <strain evidence="2 3">DSM 12537</strain>
    </source>
</reference>
<dbReference type="InterPro" id="IPR005107">
    <property type="entry name" value="CO_DH_flav_C"/>
</dbReference>
<keyword evidence="3" id="KW-1185">Reference proteome</keyword>
<dbReference type="Gene3D" id="3.30.390.50">
    <property type="entry name" value="CO dehydrogenase flavoprotein, C-terminal domain"/>
    <property type="match status" value="1"/>
</dbReference>
<dbReference type="InterPro" id="IPR036683">
    <property type="entry name" value="CO_DH_flav_C_dom_sf"/>
</dbReference>
<evidence type="ECO:0000313" key="2">
    <source>
        <dbReference type="EMBL" id="MCF4143213.1"/>
    </source>
</evidence>
<protein>
    <submittedName>
        <fullName evidence="2">Xanthine dehydrogenase family protein subunit M</fullName>
    </submittedName>
</protein>
<accession>A0ABS9EPU9</accession>
<dbReference type="Gene3D" id="3.30.465.10">
    <property type="match status" value="1"/>
</dbReference>
<comment type="caution">
    <text evidence="2">The sequence shown here is derived from an EMBL/GenBank/DDBJ whole genome shotgun (WGS) entry which is preliminary data.</text>
</comment>